<dbReference type="InterPro" id="IPR009091">
    <property type="entry name" value="RCC1/BLIP-II"/>
</dbReference>
<proteinExistence type="predicted"/>
<keyword evidence="4" id="KW-1185">Reference proteome</keyword>
<dbReference type="Gene3D" id="2.130.10.30">
    <property type="entry name" value="Regulator of chromosome condensation 1/beta-lactamase-inhibitor protein II"/>
    <property type="match status" value="8"/>
</dbReference>
<feature type="repeat" description="RCC1" evidence="2">
    <location>
        <begin position="578"/>
        <end position="629"/>
    </location>
</feature>
<feature type="repeat" description="RCC1" evidence="2">
    <location>
        <begin position="914"/>
        <end position="994"/>
    </location>
</feature>
<organism evidence="3 4">
    <name type="scientific">Cymbomonas tetramitiformis</name>
    <dbReference type="NCBI Taxonomy" id="36881"/>
    <lineage>
        <taxon>Eukaryota</taxon>
        <taxon>Viridiplantae</taxon>
        <taxon>Chlorophyta</taxon>
        <taxon>Pyramimonadophyceae</taxon>
        <taxon>Pyramimonadales</taxon>
        <taxon>Pyramimonadaceae</taxon>
        <taxon>Cymbomonas</taxon>
    </lineage>
</organism>
<name>A0AAE0BLA2_9CHLO</name>
<feature type="repeat" description="RCC1" evidence="2">
    <location>
        <begin position="630"/>
        <end position="710"/>
    </location>
</feature>
<keyword evidence="3" id="KW-0675">Receptor</keyword>
<evidence type="ECO:0000256" key="2">
    <source>
        <dbReference type="PROSITE-ProRule" id="PRU00235"/>
    </source>
</evidence>
<evidence type="ECO:0000313" key="3">
    <source>
        <dbReference type="EMBL" id="KAK3237814.1"/>
    </source>
</evidence>
<feature type="repeat" description="RCC1" evidence="2">
    <location>
        <begin position="294"/>
        <end position="345"/>
    </location>
</feature>
<dbReference type="SUPFAM" id="SSF50985">
    <property type="entry name" value="RCC1/BLIP-II"/>
    <property type="match status" value="4"/>
</dbReference>
<comment type="caution">
    <text evidence="3">The sequence shown here is derived from an EMBL/GenBank/DDBJ whole genome shotgun (WGS) entry which is preliminary data.</text>
</comment>
<dbReference type="EMBL" id="LGRX02034431">
    <property type="protein sequence ID" value="KAK3237814.1"/>
    <property type="molecule type" value="Genomic_DNA"/>
</dbReference>
<dbReference type="PANTHER" id="PTHR22872">
    <property type="entry name" value="BTK-BINDING PROTEIN-RELATED"/>
    <property type="match status" value="1"/>
</dbReference>
<feature type="repeat" description="RCC1" evidence="2">
    <location>
        <begin position="11"/>
        <end position="62"/>
    </location>
</feature>
<dbReference type="InterPro" id="IPR051625">
    <property type="entry name" value="Signaling_Regulatory_Domain"/>
</dbReference>
<protein>
    <submittedName>
        <fullName evidence="3">Ultraviolet-B receptor uvr8</fullName>
    </submittedName>
</protein>
<gene>
    <name evidence="3" type="ORF">CYMTET_52136</name>
</gene>
<evidence type="ECO:0000256" key="1">
    <source>
        <dbReference type="ARBA" id="ARBA00022737"/>
    </source>
</evidence>
<dbReference type="PRINTS" id="PR00633">
    <property type="entry name" value="RCCNDNSATION"/>
</dbReference>
<feature type="repeat" description="RCC1" evidence="2">
    <location>
        <begin position="346"/>
        <end position="426"/>
    </location>
</feature>
<feature type="repeat" description="RCC1" evidence="2">
    <location>
        <begin position="862"/>
        <end position="913"/>
    </location>
</feature>
<feature type="repeat" description="RCC1" evidence="2">
    <location>
        <begin position="63"/>
        <end position="142"/>
    </location>
</feature>
<dbReference type="Proteomes" id="UP001190700">
    <property type="component" value="Unassembled WGS sequence"/>
</dbReference>
<accession>A0AAE0BLA2</accession>
<dbReference type="InterPro" id="IPR000408">
    <property type="entry name" value="Reg_chr_condens"/>
</dbReference>
<dbReference type="PROSITE" id="PS50012">
    <property type="entry name" value="RCC1_3"/>
    <property type="match status" value="8"/>
</dbReference>
<sequence>MNHGVFVTNGGAVYTVGLNNNGQLGLGNIVDRTTAEVVSALSSHTVVKASCGSYHSVFLTSGSLVFACGDGYHGQLGTGSKSDRSTPVQVLSSYGVVDIFCSSATGYGSTSSTQSTATQVMSGHTVVDVTHGAFHSVFVTSQNTVYVCGQNANYQLCSADTADQPTPQQVMSGYTVSSATANQYGSVFHLTDGRVFGPIKPAYSRANCRYVEGSPWGGGGGLRTGVGRKAGRESRVHNISGGRLWLRWLWADGLAGALYLLDVGGVEWLHRRSAAVVIEHAAGMNHGVFVTNGGAVYTVGLNNNGQLGLGNTVDRTTAEVVSALSSHTVVKASCGSYHSVFLTSGSLVFACGDGYHGQLGTGSKSDRSTPVQVLSSYGVVDIFCSSGGTGYGSTSSTQSTATQVMSGHTVVDVTHGAFHSVFVTSQNTVYVCGQNANYQLCSADTADQPTPQQVMSGYTVSSATANQYGSVFHLTDGRVFGPIKPAYSRANCRYVEGSPWGGGGGLRTGVGRKAGRESRVHNISGGRLWLRWLWADGLAGALYLLDVGGVEWLHRRSAAVVIEHAAGMNHGVFVTNGGAVYTVGLNNNGQLGLGNTVDRTTAEVVSALSSHTVVKASCGSYHSVFLTSGSLVFACGDGYHGQLGTGSKSDRSTPVQVLSSYGVVDIFCSSGGTGYGSTSSTQSTATQVMSGHTVVDVTHGAFHSVFVTSQNTVYVCGQNANYQLCSADTADQPTPQQVMSGYTVSSATANQYGSVFHLTDGRVFGPIKPAYSRANCRYVEGSPWGGGGGLRTGVGRKAGRESRVHNISGGRLWLRWLWADGLAGALYLLDVGGVEWLHRRSAAVVIEHAAGMNHGVFVTNGGAVYTVGLNNNGQLGLGNIVDRTTAEVVSALSSHTVVKASCGSYHSVFLTSGSLVFACGDGYHGQLGTGSKSDRSTPVQVLSSYGVVDIFCSSGGTGYGSTSSTQSTATQVMSGHTVVDVTHGAFHSVFVTSQNTVYVCGQNANYQLCSADTADQPTPQQVMSGYTVIW</sequence>
<keyword evidence="1" id="KW-0677">Repeat</keyword>
<dbReference type="Pfam" id="PF13540">
    <property type="entry name" value="RCC1_2"/>
    <property type="match status" value="4"/>
</dbReference>
<dbReference type="AlphaFoldDB" id="A0AAE0BLA2"/>
<reference evidence="3 4" key="1">
    <citation type="journal article" date="2015" name="Genome Biol. Evol.">
        <title>Comparative Genomics of a Bacterivorous Green Alga Reveals Evolutionary Causalities and Consequences of Phago-Mixotrophic Mode of Nutrition.</title>
        <authorList>
            <person name="Burns J.A."/>
            <person name="Paasch A."/>
            <person name="Narechania A."/>
            <person name="Kim E."/>
        </authorList>
    </citation>
    <scope>NUCLEOTIDE SEQUENCE [LARGE SCALE GENOMIC DNA]</scope>
    <source>
        <strain evidence="3 4">PLY_AMNH</strain>
    </source>
</reference>
<dbReference type="Pfam" id="PF00415">
    <property type="entry name" value="RCC1"/>
    <property type="match status" value="8"/>
</dbReference>
<dbReference type="PROSITE" id="PS00626">
    <property type="entry name" value="RCC1_2"/>
    <property type="match status" value="4"/>
</dbReference>
<evidence type="ECO:0000313" key="4">
    <source>
        <dbReference type="Proteomes" id="UP001190700"/>
    </source>
</evidence>